<gene>
    <name evidence="3" type="ORF">GGP41_006663</name>
</gene>
<name>A0A8H6DZN3_COCSA</name>
<organism evidence="3 4">
    <name type="scientific">Cochliobolus sativus</name>
    <name type="common">Common root rot and spot blotch fungus</name>
    <name type="synonym">Bipolaris sorokiniana</name>
    <dbReference type="NCBI Taxonomy" id="45130"/>
    <lineage>
        <taxon>Eukaryota</taxon>
        <taxon>Fungi</taxon>
        <taxon>Dikarya</taxon>
        <taxon>Ascomycota</taxon>
        <taxon>Pezizomycotina</taxon>
        <taxon>Dothideomycetes</taxon>
        <taxon>Pleosporomycetidae</taxon>
        <taxon>Pleosporales</taxon>
        <taxon>Pleosporineae</taxon>
        <taxon>Pleosporaceae</taxon>
        <taxon>Bipolaris</taxon>
    </lineage>
</organism>
<dbReference type="Proteomes" id="UP000624244">
    <property type="component" value="Unassembled WGS sequence"/>
</dbReference>
<sequence>MCLKLSPAILLLHVGFVAVLLLAVLSLAESCGRIESKIVSGSMEGVRHCQRLGVERITDRCCLHGLERQRPAKPSVGYSVVRNVNLGRNHGAGYSARKSCTSSYWSNMPKTRQ</sequence>
<feature type="region of interest" description="Disordered" evidence="1">
    <location>
        <begin position="92"/>
        <end position="113"/>
    </location>
</feature>
<comment type="caution">
    <text evidence="3">The sequence shown here is derived from an EMBL/GenBank/DDBJ whole genome shotgun (WGS) entry which is preliminary data.</text>
</comment>
<evidence type="ECO:0000256" key="1">
    <source>
        <dbReference type="SAM" id="MobiDB-lite"/>
    </source>
</evidence>
<evidence type="ECO:0000313" key="4">
    <source>
        <dbReference type="Proteomes" id="UP000624244"/>
    </source>
</evidence>
<proteinExistence type="predicted"/>
<evidence type="ECO:0008006" key="5">
    <source>
        <dbReference type="Google" id="ProtNLM"/>
    </source>
</evidence>
<dbReference type="EMBL" id="WNKQ01000001">
    <property type="protein sequence ID" value="KAF5853889.1"/>
    <property type="molecule type" value="Genomic_DNA"/>
</dbReference>
<accession>A0A8H6DZN3</accession>
<feature type="signal peptide" evidence="2">
    <location>
        <begin position="1"/>
        <end position="28"/>
    </location>
</feature>
<evidence type="ECO:0000313" key="3">
    <source>
        <dbReference type="EMBL" id="KAF5853889.1"/>
    </source>
</evidence>
<evidence type="ECO:0000256" key="2">
    <source>
        <dbReference type="SAM" id="SignalP"/>
    </source>
</evidence>
<feature type="compositionally biased region" description="Polar residues" evidence="1">
    <location>
        <begin position="98"/>
        <end position="113"/>
    </location>
</feature>
<feature type="chain" id="PRO_5034673064" description="Secreted protein" evidence="2">
    <location>
        <begin position="29"/>
        <end position="113"/>
    </location>
</feature>
<keyword evidence="2" id="KW-0732">Signal</keyword>
<reference evidence="3" key="1">
    <citation type="submission" date="2019-11" db="EMBL/GenBank/DDBJ databases">
        <title>Bipolaris sorokiniana Genome sequencing.</title>
        <authorList>
            <person name="Wang H."/>
        </authorList>
    </citation>
    <scope>NUCLEOTIDE SEQUENCE</scope>
</reference>
<protein>
    <recommendedName>
        <fullName evidence="5">Secreted protein</fullName>
    </recommendedName>
</protein>
<dbReference type="AlphaFoldDB" id="A0A8H6DZN3"/>